<dbReference type="PROSITE" id="PS50109">
    <property type="entry name" value="HIS_KIN"/>
    <property type="match status" value="1"/>
</dbReference>
<evidence type="ECO:0000313" key="11">
    <source>
        <dbReference type="EMBL" id="SME93880.1"/>
    </source>
</evidence>
<accession>A0A1X7CCN3</accession>
<keyword evidence="8" id="KW-0902">Two-component regulatory system</keyword>
<dbReference type="SUPFAM" id="SSF55785">
    <property type="entry name" value="PYP-like sensor domain (PAS domain)"/>
    <property type="match status" value="1"/>
</dbReference>
<evidence type="ECO:0000256" key="3">
    <source>
        <dbReference type="ARBA" id="ARBA00022553"/>
    </source>
</evidence>
<evidence type="ECO:0000259" key="9">
    <source>
        <dbReference type="PROSITE" id="PS50109"/>
    </source>
</evidence>
<evidence type="ECO:0000256" key="4">
    <source>
        <dbReference type="ARBA" id="ARBA00022679"/>
    </source>
</evidence>
<dbReference type="OrthoDB" id="5448087at2"/>
<dbReference type="CDD" id="cd00082">
    <property type="entry name" value="HisKA"/>
    <property type="match status" value="1"/>
</dbReference>
<keyword evidence="7" id="KW-0067">ATP-binding</keyword>
<dbReference type="NCBIfam" id="TIGR00229">
    <property type="entry name" value="sensory_box"/>
    <property type="match status" value="1"/>
</dbReference>
<keyword evidence="6" id="KW-0418">Kinase</keyword>
<evidence type="ECO:0000256" key="1">
    <source>
        <dbReference type="ARBA" id="ARBA00000085"/>
    </source>
</evidence>
<organism evidence="11 12">
    <name type="scientific">Desulfovibrio gilichinskyi</name>
    <dbReference type="NCBI Taxonomy" id="1519643"/>
    <lineage>
        <taxon>Bacteria</taxon>
        <taxon>Pseudomonadati</taxon>
        <taxon>Thermodesulfobacteriota</taxon>
        <taxon>Desulfovibrionia</taxon>
        <taxon>Desulfovibrionales</taxon>
        <taxon>Desulfovibrionaceae</taxon>
        <taxon>Desulfovibrio</taxon>
    </lineage>
</organism>
<dbReference type="SUPFAM" id="SSF55874">
    <property type="entry name" value="ATPase domain of HSP90 chaperone/DNA topoisomerase II/histidine kinase"/>
    <property type="match status" value="1"/>
</dbReference>
<protein>
    <recommendedName>
        <fullName evidence="2">histidine kinase</fullName>
        <ecNumber evidence="2">2.7.13.3</ecNumber>
    </recommendedName>
</protein>
<dbReference type="SUPFAM" id="SSF47384">
    <property type="entry name" value="Homodimeric domain of signal transducing histidine kinase"/>
    <property type="match status" value="1"/>
</dbReference>
<dbReference type="Gene3D" id="1.10.287.130">
    <property type="match status" value="1"/>
</dbReference>
<sequence>MSSLKKIIIENILTSLSAGLMVISNIGKIIFLNRSACEILGLTLEEHIGSGWGELFITDDIHNIEFNQVIIDAITEQEVGRKHNVFFSLNNKKCTKRLSITSSFLTEDENTLGMVFLFEDVTDIYLSEEREKKMLSRNVELQKERAAGLDSLAQAVAHQVLNPTTVIGGLANLISRKLPSDDPLNRDIKVIAEEAKKLEELVKAVRSYSTIPTANTTEVETDVIFRHAVEITNKILSEIGEDITVKLESNIPFLRVDHDLFISAIIELLLNCSNFTPELSTDVRIKISQIKDIISIKIIDHGMGIEAQYLPYVLDPFFSTKAKGIGMGLSLVKKIIFEHHGKISIESAGELKGTTVTIYLPSSNGNGSCYS</sequence>
<dbReference type="PANTHER" id="PTHR43065">
    <property type="entry name" value="SENSOR HISTIDINE KINASE"/>
    <property type="match status" value="1"/>
</dbReference>
<dbReference type="InterPro" id="IPR013767">
    <property type="entry name" value="PAS_fold"/>
</dbReference>
<dbReference type="InterPro" id="IPR000014">
    <property type="entry name" value="PAS"/>
</dbReference>
<dbReference type="EMBL" id="FWZU01000001">
    <property type="protein sequence ID" value="SME93880.1"/>
    <property type="molecule type" value="Genomic_DNA"/>
</dbReference>
<dbReference type="Proteomes" id="UP000192906">
    <property type="component" value="Unassembled WGS sequence"/>
</dbReference>
<evidence type="ECO:0000259" key="10">
    <source>
        <dbReference type="PROSITE" id="PS50112"/>
    </source>
</evidence>
<dbReference type="Pfam" id="PF00989">
    <property type="entry name" value="PAS"/>
    <property type="match status" value="1"/>
</dbReference>
<dbReference type="InterPro" id="IPR036097">
    <property type="entry name" value="HisK_dim/P_sf"/>
</dbReference>
<dbReference type="InterPro" id="IPR004358">
    <property type="entry name" value="Sig_transdc_His_kin-like_C"/>
</dbReference>
<dbReference type="AlphaFoldDB" id="A0A1X7CCN3"/>
<evidence type="ECO:0000256" key="7">
    <source>
        <dbReference type="ARBA" id="ARBA00022840"/>
    </source>
</evidence>
<keyword evidence="3" id="KW-0597">Phosphoprotein</keyword>
<dbReference type="InterPro" id="IPR036890">
    <property type="entry name" value="HATPase_C_sf"/>
</dbReference>
<dbReference type="InterPro" id="IPR035965">
    <property type="entry name" value="PAS-like_dom_sf"/>
</dbReference>
<name>A0A1X7CCN3_9BACT</name>
<comment type="catalytic activity">
    <reaction evidence="1">
        <text>ATP + protein L-histidine = ADP + protein N-phospho-L-histidine.</text>
        <dbReference type="EC" id="2.7.13.3"/>
    </reaction>
</comment>
<evidence type="ECO:0000256" key="5">
    <source>
        <dbReference type="ARBA" id="ARBA00022741"/>
    </source>
</evidence>
<gene>
    <name evidence="11" type="ORF">SAMN06295933_0652</name>
</gene>
<dbReference type="PROSITE" id="PS50112">
    <property type="entry name" value="PAS"/>
    <property type="match status" value="1"/>
</dbReference>
<keyword evidence="12" id="KW-1185">Reference proteome</keyword>
<proteinExistence type="predicted"/>
<dbReference type="PANTHER" id="PTHR43065:SF51">
    <property type="entry name" value="HISTIDINE KINASE"/>
    <property type="match status" value="1"/>
</dbReference>
<dbReference type="GO" id="GO:0000155">
    <property type="term" value="F:phosphorelay sensor kinase activity"/>
    <property type="evidence" value="ECO:0007669"/>
    <property type="project" value="InterPro"/>
</dbReference>
<dbReference type="SMART" id="SM00091">
    <property type="entry name" value="PAS"/>
    <property type="match status" value="1"/>
</dbReference>
<feature type="domain" description="PAS" evidence="10">
    <location>
        <begin position="5"/>
        <end position="49"/>
    </location>
</feature>
<dbReference type="PRINTS" id="PR00344">
    <property type="entry name" value="BCTRLSENSOR"/>
</dbReference>
<dbReference type="RefSeq" id="WP_085098180.1">
    <property type="nucleotide sequence ID" value="NZ_FWZU01000001.1"/>
</dbReference>
<dbReference type="STRING" id="1519643.SAMN06295933_0652"/>
<dbReference type="InterPro" id="IPR003661">
    <property type="entry name" value="HisK_dim/P_dom"/>
</dbReference>
<evidence type="ECO:0000256" key="2">
    <source>
        <dbReference type="ARBA" id="ARBA00012438"/>
    </source>
</evidence>
<dbReference type="CDD" id="cd00130">
    <property type="entry name" value="PAS"/>
    <property type="match status" value="1"/>
</dbReference>
<dbReference type="InterPro" id="IPR003594">
    <property type="entry name" value="HATPase_dom"/>
</dbReference>
<evidence type="ECO:0000313" key="12">
    <source>
        <dbReference type="Proteomes" id="UP000192906"/>
    </source>
</evidence>
<dbReference type="Pfam" id="PF02518">
    <property type="entry name" value="HATPase_c"/>
    <property type="match status" value="1"/>
</dbReference>
<evidence type="ECO:0000256" key="8">
    <source>
        <dbReference type="ARBA" id="ARBA00023012"/>
    </source>
</evidence>
<feature type="domain" description="Histidine kinase" evidence="9">
    <location>
        <begin position="155"/>
        <end position="364"/>
    </location>
</feature>
<dbReference type="Gene3D" id="3.30.450.20">
    <property type="entry name" value="PAS domain"/>
    <property type="match status" value="1"/>
</dbReference>
<dbReference type="InterPro" id="IPR005467">
    <property type="entry name" value="His_kinase_dom"/>
</dbReference>
<dbReference type="SMART" id="SM00387">
    <property type="entry name" value="HATPase_c"/>
    <property type="match status" value="1"/>
</dbReference>
<reference evidence="12" key="1">
    <citation type="submission" date="2017-04" db="EMBL/GenBank/DDBJ databases">
        <authorList>
            <person name="Varghese N."/>
            <person name="Submissions S."/>
        </authorList>
    </citation>
    <scope>NUCLEOTIDE SEQUENCE [LARGE SCALE GENOMIC DNA]</scope>
    <source>
        <strain evidence="12">K3S</strain>
    </source>
</reference>
<keyword evidence="5" id="KW-0547">Nucleotide-binding</keyword>
<dbReference type="Gene3D" id="3.30.565.10">
    <property type="entry name" value="Histidine kinase-like ATPase, C-terminal domain"/>
    <property type="match status" value="1"/>
</dbReference>
<keyword evidence="4" id="KW-0808">Transferase</keyword>
<evidence type="ECO:0000256" key="6">
    <source>
        <dbReference type="ARBA" id="ARBA00022777"/>
    </source>
</evidence>
<dbReference type="EC" id="2.7.13.3" evidence="2"/>